<keyword evidence="1" id="KW-1133">Transmembrane helix</keyword>
<gene>
    <name evidence="3" type="ORF">H8Z77_11305</name>
</gene>
<proteinExistence type="predicted"/>
<dbReference type="Gene3D" id="1.20.144.10">
    <property type="entry name" value="Phosphatidic acid phosphatase type 2/haloperoxidase"/>
    <property type="match status" value="1"/>
</dbReference>
<dbReference type="CDD" id="cd01610">
    <property type="entry name" value="PAP2_like"/>
    <property type="match status" value="1"/>
</dbReference>
<evidence type="ECO:0000313" key="4">
    <source>
        <dbReference type="Proteomes" id="UP000649151"/>
    </source>
</evidence>
<dbReference type="RefSeq" id="WP_069987112.1">
    <property type="nucleotide sequence ID" value="NZ_JACOQK010000001.1"/>
</dbReference>
<dbReference type="Pfam" id="PF01569">
    <property type="entry name" value="PAP2"/>
    <property type="match status" value="1"/>
</dbReference>
<protein>
    <submittedName>
        <fullName evidence="3">Phosphatase PAP2 family protein</fullName>
    </submittedName>
</protein>
<evidence type="ECO:0000313" key="3">
    <source>
        <dbReference type="EMBL" id="MBC5788591.1"/>
    </source>
</evidence>
<evidence type="ECO:0000259" key="2">
    <source>
        <dbReference type="SMART" id="SM00014"/>
    </source>
</evidence>
<dbReference type="SMART" id="SM00014">
    <property type="entry name" value="acidPPc"/>
    <property type="match status" value="1"/>
</dbReference>
<sequence>MSKTKRNLWLVAGICFWILGAIVFGKYDLEISQLLYHPDWKWAVAFENGGRLTTPILLAVGLHFLIYLEKRKHPKKIYWVVDVGIMAIVVVLILLFSGGLSGLVQELFLTAIYLAFYLLIQLGGKQLDMDKLIQIKKIVWTMFVATALIFLVITIVKVFAGRLRFRDMENISQFVPWYQWHPFSGNHSFPSGHTGNSMAVIGVLLLSGLIQTRWKRILVAALPIVYLLLMAISRIIMGAHYASDVLFSLGIIAYGWYIAIWLCQRYQKRKIDGN</sequence>
<dbReference type="EMBL" id="JACOQK010000001">
    <property type="protein sequence ID" value="MBC5788591.1"/>
    <property type="molecule type" value="Genomic_DNA"/>
</dbReference>
<keyword evidence="1" id="KW-0812">Transmembrane</keyword>
<feature type="transmembrane region" description="Helical" evidence="1">
    <location>
        <begin position="102"/>
        <end position="120"/>
    </location>
</feature>
<feature type="transmembrane region" description="Helical" evidence="1">
    <location>
        <begin position="193"/>
        <end position="210"/>
    </location>
</feature>
<feature type="transmembrane region" description="Helical" evidence="1">
    <location>
        <begin position="49"/>
        <end position="68"/>
    </location>
</feature>
<reference evidence="3 4" key="1">
    <citation type="submission" date="2020-08" db="EMBL/GenBank/DDBJ databases">
        <title>Genome public.</title>
        <authorList>
            <person name="Liu C."/>
            <person name="Sun Q."/>
        </authorList>
    </citation>
    <scope>NUCLEOTIDE SEQUENCE [LARGE SCALE GENOMIC DNA]</scope>
    <source>
        <strain evidence="3 4">NSJ-27</strain>
    </source>
</reference>
<dbReference type="InterPro" id="IPR036938">
    <property type="entry name" value="PAP2/HPO_sf"/>
</dbReference>
<feature type="transmembrane region" description="Helical" evidence="1">
    <location>
        <begin position="77"/>
        <end position="96"/>
    </location>
</feature>
<name>A0ABR7ITV5_9CLOT</name>
<dbReference type="Proteomes" id="UP000649151">
    <property type="component" value="Unassembled WGS sequence"/>
</dbReference>
<organism evidence="3 4">
    <name type="scientific">Clostridium facile</name>
    <dbReference type="NCBI Taxonomy" id="2763035"/>
    <lineage>
        <taxon>Bacteria</taxon>
        <taxon>Bacillati</taxon>
        <taxon>Bacillota</taxon>
        <taxon>Clostridia</taxon>
        <taxon>Eubacteriales</taxon>
        <taxon>Clostridiaceae</taxon>
        <taxon>Clostridium</taxon>
    </lineage>
</organism>
<comment type="caution">
    <text evidence="3">The sequence shown here is derived from an EMBL/GenBank/DDBJ whole genome shotgun (WGS) entry which is preliminary data.</text>
</comment>
<feature type="transmembrane region" description="Helical" evidence="1">
    <location>
        <begin position="217"/>
        <end position="239"/>
    </location>
</feature>
<dbReference type="InterPro" id="IPR000326">
    <property type="entry name" value="PAP2/HPO"/>
</dbReference>
<feature type="domain" description="Phosphatidic acid phosphatase type 2/haloperoxidase" evidence="2">
    <location>
        <begin position="138"/>
        <end position="261"/>
    </location>
</feature>
<keyword evidence="4" id="KW-1185">Reference proteome</keyword>
<accession>A0ABR7ITV5</accession>
<feature type="transmembrane region" description="Helical" evidence="1">
    <location>
        <begin position="140"/>
        <end position="160"/>
    </location>
</feature>
<evidence type="ECO:0000256" key="1">
    <source>
        <dbReference type="SAM" id="Phobius"/>
    </source>
</evidence>
<dbReference type="SUPFAM" id="SSF48317">
    <property type="entry name" value="Acid phosphatase/Vanadium-dependent haloperoxidase"/>
    <property type="match status" value="1"/>
</dbReference>
<keyword evidence="1" id="KW-0472">Membrane</keyword>
<feature type="transmembrane region" description="Helical" evidence="1">
    <location>
        <begin position="245"/>
        <end position="263"/>
    </location>
</feature>